<evidence type="ECO:0000256" key="3">
    <source>
        <dbReference type="ARBA" id="ARBA00012438"/>
    </source>
</evidence>
<dbReference type="InterPro" id="IPR003661">
    <property type="entry name" value="HisK_dim/P_dom"/>
</dbReference>
<feature type="transmembrane region" description="Helical" evidence="8">
    <location>
        <begin position="21"/>
        <end position="44"/>
    </location>
</feature>
<dbReference type="CDD" id="cd00082">
    <property type="entry name" value="HisKA"/>
    <property type="match status" value="1"/>
</dbReference>
<dbReference type="InterPro" id="IPR005467">
    <property type="entry name" value="His_kinase_dom"/>
</dbReference>
<keyword evidence="11" id="KW-1185">Reference proteome</keyword>
<dbReference type="RefSeq" id="WP_216568252.1">
    <property type="nucleotide sequence ID" value="NZ_JAHLOQ010000002.1"/>
</dbReference>
<evidence type="ECO:0000259" key="9">
    <source>
        <dbReference type="PROSITE" id="PS50109"/>
    </source>
</evidence>
<dbReference type="InterPro" id="IPR003594">
    <property type="entry name" value="HATPase_dom"/>
</dbReference>
<organism evidence="10 11">
    <name type="scientific">Intestinibacter bartlettii</name>
    <dbReference type="NCBI Taxonomy" id="261299"/>
    <lineage>
        <taxon>Bacteria</taxon>
        <taxon>Bacillati</taxon>
        <taxon>Bacillota</taxon>
        <taxon>Clostridia</taxon>
        <taxon>Peptostreptococcales</taxon>
        <taxon>Peptostreptococcaceae</taxon>
        <taxon>Intestinibacter</taxon>
    </lineage>
</organism>
<dbReference type="InterPro" id="IPR050351">
    <property type="entry name" value="BphY/WalK/GraS-like"/>
</dbReference>
<keyword evidence="6 10" id="KW-0418">Kinase</keyword>
<evidence type="ECO:0000256" key="2">
    <source>
        <dbReference type="ARBA" id="ARBA00004370"/>
    </source>
</evidence>
<dbReference type="EC" id="2.7.13.3" evidence="3"/>
<dbReference type="PROSITE" id="PS50109">
    <property type="entry name" value="HIS_KIN"/>
    <property type="match status" value="1"/>
</dbReference>
<keyword evidence="4" id="KW-0597">Phosphoprotein</keyword>
<evidence type="ECO:0000256" key="6">
    <source>
        <dbReference type="ARBA" id="ARBA00022777"/>
    </source>
</evidence>
<name>A0ABS6DTM8_9FIRM</name>
<keyword evidence="5" id="KW-0808">Transferase</keyword>
<evidence type="ECO:0000256" key="4">
    <source>
        <dbReference type="ARBA" id="ARBA00022553"/>
    </source>
</evidence>
<proteinExistence type="predicted"/>
<reference evidence="10 11" key="1">
    <citation type="submission" date="2021-06" db="EMBL/GenBank/DDBJ databases">
        <authorList>
            <person name="Sun Q."/>
            <person name="Li D."/>
        </authorList>
    </citation>
    <scope>NUCLEOTIDE SEQUENCE [LARGE SCALE GENOMIC DNA]</scope>
    <source>
        <strain evidence="10 11">N19</strain>
    </source>
</reference>
<comment type="subcellular location">
    <subcellularLocation>
        <location evidence="2">Membrane</location>
    </subcellularLocation>
</comment>
<dbReference type="PANTHER" id="PTHR45453">
    <property type="entry name" value="PHOSPHATE REGULON SENSOR PROTEIN PHOR"/>
    <property type="match status" value="1"/>
</dbReference>
<dbReference type="SMART" id="SM00388">
    <property type="entry name" value="HisKA"/>
    <property type="match status" value="1"/>
</dbReference>
<keyword evidence="7" id="KW-0902">Two-component regulatory system</keyword>
<evidence type="ECO:0000256" key="1">
    <source>
        <dbReference type="ARBA" id="ARBA00000085"/>
    </source>
</evidence>
<dbReference type="PANTHER" id="PTHR45453:SF1">
    <property type="entry name" value="PHOSPHATE REGULON SENSOR PROTEIN PHOR"/>
    <property type="match status" value="1"/>
</dbReference>
<keyword evidence="8" id="KW-0472">Membrane</keyword>
<dbReference type="EMBL" id="JAHLOQ010000002">
    <property type="protein sequence ID" value="MBU5335090.1"/>
    <property type="molecule type" value="Genomic_DNA"/>
</dbReference>
<evidence type="ECO:0000256" key="5">
    <source>
        <dbReference type="ARBA" id="ARBA00022679"/>
    </source>
</evidence>
<dbReference type="Pfam" id="PF02518">
    <property type="entry name" value="HATPase_c"/>
    <property type="match status" value="1"/>
</dbReference>
<keyword evidence="8" id="KW-1133">Transmembrane helix</keyword>
<feature type="transmembrane region" description="Helical" evidence="8">
    <location>
        <begin position="50"/>
        <end position="69"/>
    </location>
</feature>
<dbReference type="SMART" id="SM00387">
    <property type="entry name" value="HATPase_c"/>
    <property type="match status" value="1"/>
</dbReference>
<evidence type="ECO:0000313" key="11">
    <source>
        <dbReference type="Proteomes" id="UP001196301"/>
    </source>
</evidence>
<gene>
    <name evidence="10" type="ORF">KQI20_01435</name>
</gene>
<evidence type="ECO:0000256" key="8">
    <source>
        <dbReference type="SAM" id="Phobius"/>
    </source>
</evidence>
<dbReference type="GO" id="GO:0016301">
    <property type="term" value="F:kinase activity"/>
    <property type="evidence" value="ECO:0007669"/>
    <property type="project" value="UniProtKB-KW"/>
</dbReference>
<feature type="domain" description="Histidine kinase" evidence="9">
    <location>
        <begin position="143"/>
        <end position="354"/>
    </location>
</feature>
<evidence type="ECO:0000313" key="10">
    <source>
        <dbReference type="EMBL" id="MBU5335090.1"/>
    </source>
</evidence>
<protein>
    <recommendedName>
        <fullName evidence="3">histidine kinase</fullName>
        <ecNumber evidence="3">2.7.13.3</ecNumber>
    </recommendedName>
</protein>
<dbReference type="Pfam" id="PF00512">
    <property type="entry name" value="HisKA"/>
    <property type="match status" value="1"/>
</dbReference>
<comment type="catalytic activity">
    <reaction evidence="1">
        <text>ATP + protein L-histidine = ADP + protein N-phospho-L-histidine.</text>
        <dbReference type="EC" id="2.7.13.3"/>
    </reaction>
</comment>
<dbReference type="Proteomes" id="UP001196301">
    <property type="component" value="Unassembled WGS sequence"/>
</dbReference>
<accession>A0ABS6DTM8</accession>
<comment type="caution">
    <text evidence="10">The sequence shown here is derived from an EMBL/GenBank/DDBJ whole genome shotgun (WGS) entry which is preliminary data.</text>
</comment>
<keyword evidence="8" id="KW-0812">Transmembrane</keyword>
<evidence type="ECO:0000256" key="7">
    <source>
        <dbReference type="ARBA" id="ARBA00023012"/>
    </source>
</evidence>
<sequence length="354" mass="40934">MIKKIKNSKYRKKDTTKIISNLGNILNCVTILLCMGFNIIIFIKVKNYDIDIFIITLIFTVIILGTFYLQKIIFKNYMNDILTKLSDMLATISDMKEKEVFSIIDDSIFSKLQHQTLKLINILKSQNKKIEDEKNEIKSLISDIAHQLKTPLTNIKMYSEFLQNEDLSEEERKEFNQIVLLSLDKLCFLVESMIKMSRLESSVISLHKTKSNINEAVLSAITQLYKKAQIKNIKIEFEAKNDININYDKKWTTEALFNIIENAVKYSNQGSTIFISTEKYEMFTRIDIKDEGIGISEEEIPKIFMRFYRGQNVANEEGIGIGLYLSREIVSKQGGYIKVKSLKKGSIFSVFLPN</sequence>